<reference evidence="1 2" key="2">
    <citation type="journal article" date="2017" name="Genome Biol.">
        <title>New reference genome sequences of hot pepper reveal the massive evolution of plant disease-resistance genes by retroduplication.</title>
        <authorList>
            <person name="Kim S."/>
            <person name="Park J."/>
            <person name="Yeom S.I."/>
            <person name="Kim Y.M."/>
            <person name="Seo E."/>
            <person name="Kim K.T."/>
            <person name="Kim M.S."/>
            <person name="Lee J.M."/>
            <person name="Cheong K."/>
            <person name="Shin H.S."/>
            <person name="Kim S.B."/>
            <person name="Han K."/>
            <person name="Lee J."/>
            <person name="Park M."/>
            <person name="Lee H.A."/>
            <person name="Lee H.Y."/>
            <person name="Lee Y."/>
            <person name="Oh S."/>
            <person name="Lee J.H."/>
            <person name="Choi E."/>
            <person name="Choi E."/>
            <person name="Lee S.E."/>
            <person name="Jeon J."/>
            <person name="Kim H."/>
            <person name="Choi G."/>
            <person name="Song H."/>
            <person name="Lee J."/>
            <person name="Lee S.C."/>
            <person name="Kwon J.K."/>
            <person name="Lee H.Y."/>
            <person name="Koo N."/>
            <person name="Hong Y."/>
            <person name="Kim R.W."/>
            <person name="Kang W.H."/>
            <person name="Huh J.H."/>
            <person name="Kang B.C."/>
            <person name="Yang T.J."/>
            <person name="Lee Y.H."/>
            <person name="Bennetzen J.L."/>
            <person name="Choi D."/>
        </authorList>
    </citation>
    <scope>NUCLEOTIDE SEQUENCE [LARGE SCALE GENOMIC DNA]</scope>
    <source>
        <strain evidence="2">cv. CM334</strain>
    </source>
</reference>
<dbReference type="AlphaFoldDB" id="A0A2G2Z9H2"/>
<name>A0A2G2Z9H2_CAPAN</name>
<keyword evidence="2" id="KW-1185">Reference proteome</keyword>
<comment type="caution">
    <text evidence="1">The sequence shown here is derived from an EMBL/GenBank/DDBJ whole genome shotgun (WGS) entry which is preliminary data.</text>
</comment>
<organism evidence="1 2">
    <name type="scientific">Capsicum annuum</name>
    <name type="common">Capsicum pepper</name>
    <dbReference type="NCBI Taxonomy" id="4072"/>
    <lineage>
        <taxon>Eukaryota</taxon>
        <taxon>Viridiplantae</taxon>
        <taxon>Streptophyta</taxon>
        <taxon>Embryophyta</taxon>
        <taxon>Tracheophyta</taxon>
        <taxon>Spermatophyta</taxon>
        <taxon>Magnoliopsida</taxon>
        <taxon>eudicotyledons</taxon>
        <taxon>Gunneridae</taxon>
        <taxon>Pentapetalae</taxon>
        <taxon>asterids</taxon>
        <taxon>lamiids</taxon>
        <taxon>Solanales</taxon>
        <taxon>Solanaceae</taxon>
        <taxon>Solanoideae</taxon>
        <taxon>Capsiceae</taxon>
        <taxon>Capsicum</taxon>
    </lineage>
</organism>
<sequence length="164" mass="17837">MSNSSFSLSSSSSIPKGVCFCGVKPKIKTSWTQLNTGRRFFCYKTLKVRGGCNYFDWYDDEMPPQAKRVIWVPLPDPFPLPAPLPLSVLLPLPLPLPAGYTLITVELKLGGQVELGGWLKLGGLVELGGWLKLGGLLELGGWLKLGGLLELAAWLELPGFPIPS</sequence>
<reference evidence="1 2" key="1">
    <citation type="journal article" date="2014" name="Nat. Genet.">
        <title>Genome sequence of the hot pepper provides insights into the evolution of pungency in Capsicum species.</title>
        <authorList>
            <person name="Kim S."/>
            <person name="Park M."/>
            <person name="Yeom S.I."/>
            <person name="Kim Y.M."/>
            <person name="Lee J.M."/>
            <person name="Lee H.A."/>
            <person name="Seo E."/>
            <person name="Choi J."/>
            <person name="Cheong K."/>
            <person name="Kim K.T."/>
            <person name="Jung K."/>
            <person name="Lee G.W."/>
            <person name="Oh S.K."/>
            <person name="Bae C."/>
            <person name="Kim S.B."/>
            <person name="Lee H.Y."/>
            <person name="Kim S.Y."/>
            <person name="Kim M.S."/>
            <person name="Kang B.C."/>
            <person name="Jo Y.D."/>
            <person name="Yang H.B."/>
            <person name="Jeong H.J."/>
            <person name="Kang W.H."/>
            <person name="Kwon J.K."/>
            <person name="Shin C."/>
            <person name="Lim J.Y."/>
            <person name="Park J.H."/>
            <person name="Huh J.H."/>
            <person name="Kim J.S."/>
            <person name="Kim B.D."/>
            <person name="Cohen O."/>
            <person name="Paran I."/>
            <person name="Suh M.C."/>
            <person name="Lee S.B."/>
            <person name="Kim Y.K."/>
            <person name="Shin Y."/>
            <person name="Noh S.J."/>
            <person name="Park J."/>
            <person name="Seo Y.S."/>
            <person name="Kwon S.Y."/>
            <person name="Kim H.A."/>
            <person name="Park J.M."/>
            <person name="Kim H.J."/>
            <person name="Choi S.B."/>
            <person name="Bosland P.W."/>
            <person name="Reeves G."/>
            <person name="Jo S.H."/>
            <person name="Lee B.W."/>
            <person name="Cho H.T."/>
            <person name="Choi H.S."/>
            <person name="Lee M.S."/>
            <person name="Yu Y."/>
            <person name="Do Choi Y."/>
            <person name="Park B.S."/>
            <person name="van Deynze A."/>
            <person name="Ashrafi H."/>
            <person name="Hill T."/>
            <person name="Kim W.T."/>
            <person name="Pai H.S."/>
            <person name="Ahn H.K."/>
            <person name="Yeam I."/>
            <person name="Giovannoni J.J."/>
            <person name="Rose J.K."/>
            <person name="Sorensen I."/>
            <person name="Lee S.J."/>
            <person name="Kim R.W."/>
            <person name="Choi I.Y."/>
            <person name="Choi B.S."/>
            <person name="Lim J.S."/>
            <person name="Lee Y.H."/>
            <person name="Choi D."/>
        </authorList>
    </citation>
    <scope>NUCLEOTIDE SEQUENCE [LARGE SCALE GENOMIC DNA]</scope>
    <source>
        <strain evidence="2">cv. CM334</strain>
    </source>
</reference>
<dbReference type="Proteomes" id="UP000222542">
    <property type="component" value="Unassembled WGS sequence"/>
</dbReference>
<dbReference type="Gramene" id="PHT78551">
    <property type="protein sequence ID" value="PHT78551"/>
    <property type="gene ID" value="T459_16603"/>
</dbReference>
<evidence type="ECO:0000313" key="2">
    <source>
        <dbReference type="Proteomes" id="UP000222542"/>
    </source>
</evidence>
<dbReference type="PANTHER" id="PTHR33248">
    <property type="entry name" value="ZINC ION-BINDING PROTEIN"/>
    <property type="match status" value="1"/>
</dbReference>
<protein>
    <recommendedName>
        <fullName evidence="3">Zinc finger GRF-type domain-containing protein</fullName>
    </recommendedName>
</protein>
<accession>A0A2G2Z9H2</accession>
<dbReference type="EMBL" id="AYRZ02000006">
    <property type="protein sequence ID" value="PHT78551.1"/>
    <property type="molecule type" value="Genomic_DNA"/>
</dbReference>
<gene>
    <name evidence="1" type="ORF">T459_16603</name>
</gene>
<proteinExistence type="predicted"/>
<evidence type="ECO:0008006" key="3">
    <source>
        <dbReference type="Google" id="ProtNLM"/>
    </source>
</evidence>
<evidence type="ECO:0000313" key="1">
    <source>
        <dbReference type="EMBL" id="PHT78551.1"/>
    </source>
</evidence>